<keyword evidence="2" id="KW-0812">Transmembrane</keyword>
<feature type="compositionally biased region" description="Low complexity" evidence="1">
    <location>
        <begin position="46"/>
        <end position="58"/>
    </location>
</feature>
<gene>
    <name evidence="3" type="ORF">AX774_g1532</name>
</gene>
<feature type="compositionally biased region" description="Basic and acidic residues" evidence="1">
    <location>
        <begin position="116"/>
        <end position="128"/>
    </location>
</feature>
<dbReference type="Proteomes" id="UP000188320">
    <property type="component" value="Unassembled WGS sequence"/>
</dbReference>
<comment type="caution">
    <text evidence="3">The sequence shown here is derived from an EMBL/GenBank/DDBJ whole genome shotgun (WGS) entry which is preliminary data.</text>
</comment>
<feature type="compositionally biased region" description="Basic and acidic residues" evidence="1">
    <location>
        <begin position="30"/>
        <end position="45"/>
    </location>
</feature>
<feature type="compositionally biased region" description="Basic and acidic residues" evidence="1">
    <location>
        <begin position="60"/>
        <end position="71"/>
    </location>
</feature>
<keyword evidence="2" id="KW-0472">Membrane</keyword>
<accession>A0A1R1PVG4</accession>
<sequence length="266" mass="29268">MYDQTNTNRGNNYSANGNEGDGQTRTRPMKFKEKGLSVLRRKVDASKTSQAQQSSSNSGRYDDFGEKVDPKDGAHHAELEQQNTRLEGNLIADSGSGKQNVEGIELSNTLHKKGNRHEGREMEEDMNKSNDPNIANSMEGKNCAFRTHSASTSTATLRINSKFFPNLLKGDIVVIRLVKNNLPKGDNSSNLYSDNTKASKDKIGLHNLVVDGRGKSDSKSTSKNYARESSGGVSFKNIKGKLLFIVLGSLPFYSFFLLGLPDVKML</sequence>
<feature type="compositionally biased region" description="Polar residues" evidence="1">
    <location>
        <begin position="1"/>
        <end position="26"/>
    </location>
</feature>
<evidence type="ECO:0000313" key="3">
    <source>
        <dbReference type="EMBL" id="OMH84919.1"/>
    </source>
</evidence>
<name>A0A1R1PVG4_ZANCU</name>
<keyword evidence="4" id="KW-1185">Reference proteome</keyword>
<reference evidence="4" key="1">
    <citation type="submission" date="2017-01" db="EMBL/GenBank/DDBJ databases">
        <authorList>
            <person name="Wang Y."/>
            <person name="White M."/>
            <person name="Kvist S."/>
            <person name="Moncalvo J.-M."/>
        </authorList>
    </citation>
    <scope>NUCLEOTIDE SEQUENCE [LARGE SCALE GENOMIC DNA]</scope>
    <source>
        <strain evidence="4">COL-18-3</strain>
    </source>
</reference>
<feature type="transmembrane region" description="Helical" evidence="2">
    <location>
        <begin position="242"/>
        <end position="260"/>
    </location>
</feature>
<feature type="region of interest" description="Disordered" evidence="1">
    <location>
        <begin position="1"/>
        <end position="71"/>
    </location>
</feature>
<evidence type="ECO:0000256" key="2">
    <source>
        <dbReference type="SAM" id="Phobius"/>
    </source>
</evidence>
<keyword evidence="2" id="KW-1133">Transmembrane helix</keyword>
<evidence type="ECO:0000313" key="4">
    <source>
        <dbReference type="Proteomes" id="UP000188320"/>
    </source>
</evidence>
<dbReference type="EMBL" id="LSSK01000130">
    <property type="protein sequence ID" value="OMH84919.1"/>
    <property type="molecule type" value="Genomic_DNA"/>
</dbReference>
<dbReference type="AlphaFoldDB" id="A0A1R1PVG4"/>
<protein>
    <submittedName>
        <fullName evidence="3">Uncharacterized protein</fullName>
    </submittedName>
</protein>
<proteinExistence type="predicted"/>
<feature type="region of interest" description="Disordered" evidence="1">
    <location>
        <begin position="211"/>
        <end position="231"/>
    </location>
</feature>
<feature type="region of interest" description="Disordered" evidence="1">
    <location>
        <begin position="112"/>
        <end position="133"/>
    </location>
</feature>
<evidence type="ECO:0000256" key="1">
    <source>
        <dbReference type="SAM" id="MobiDB-lite"/>
    </source>
</evidence>
<organism evidence="3 4">
    <name type="scientific">Zancudomyces culisetae</name>
    <name type="common">Gut fungus</name>
    <name type="synonym">Smittium culisetae</name>
    <dbReference type="NCBI Taxonomy" id="1213189"/>
    <lineage>
        <taxon>Eukaryota</taxon>
        <taxon>Fungi</taxon>
        <taxon>Fungi incertae sedis</taxon>
        <taxon>Zoopagomycota</taxon>
        <taxon>Kickxellomycotina</taxon>
        <taxon>Harpellomycetes</taxon>
        <taxon>Harpellales</taxon>
        <taxon>Legeriomycetaceae</taxon>
        <taxon>Zancudomyces</taxon>
    </lineage>
</organism>